<organism evidence="1">
    <name type="scientific">marine sediment metagenome</name>
    <dbReference type="NCBI Taxonomy" id="412755"/>
    <lineage>
        <taxon>unclassified sequences</taxon>
        <taxon>metagenomes</taxon>
        <taxon>ecological metagenomes</taxon>
    </lineage>
</organism>
<gene>
    <name evidence="1" type="ORF">S03H2_57295</name>
</gene>
<name>X1JFB0_9ZZZZ</name>
<feature type="non-terminal residue" evidence="1">
    <location>
        <position position="87"/>
    </location>
</feature>
<sequence>MGSGTRIDLVILPAGAWGEAEFSRRQRMQILPDLEGYCARPEDVILGKMEHYREGGSEKHLRDIVGILKVSGDAVDRSYVTKGEFRP</sequence>
<comment type="caution">
    <text evidence="1">The sequence shown here is derived from an EMBL/GenBank/DDBJ whole genome shotgun (WGS) entry which is preliminary data.</text>
</comment>
<protein>
    <submittedName>
        <fullName evidence="1">Uncharacterized protein</fullName>
    </submittedName>
</protein>
<reference evidence="1" key="1">
    <citation type="journal article" date="2014" name="Front. Microbiol.">
        <title>High frequency of phylogenetically diverse reductive dehalogenase-homologous genes in deep subseafloor sedimentary metagenomes.</title>
        <authorList>
            <person name="Kawai M."/>
            <person name="Futagami T."/>
            <person name="Toyoda A."/>
            <person name="Takaki Y."/>
            <person name="Nishi S."/>
            <person name="Hori S."/>
            <person name="Arai W."/>
            <person name="Tsubouchi T."/>
            <person name="Morono Y."/>
            <person name="Uchiyama I."/>
            <person name="Ito T."/>
            <person name="Fujiyama A."/>
            <person name="Inagaki F."/>
            <person name="Takami H."/>
        </authorList>
    </citation>
    <scope>NUCLEOTIDE SEQUENCE</scope>
    <source>
        <strain evidence="1">Expedition CK06-06</strain>
    </source>
</reference>
<proteinExistence type="predicted"/>
<dbReference type="AlphaFoldDB" id="X1JFB0"/>
<accession>X1JFB0</accession>
<evidence type="ECO:0000313" key="1">
    <source>
        <dbReference type="EMBL" id="GAH80210.1"/>
    </source>
</evidence>
<dbReference type="EMBL" id="BARU01036722">
    <property type="protein sequence ID" value="GAH80210.1"/>
    <property type="molecule type" value="Genomic_DNA"/>
</dbReference>